<dbReference type="RefSeq" id="WP_023842563.1">
    <property type="nucleotide sequence ID" value="NC_022995.1"/>
</dbReference>
<evidence type="ECO:0000256" key="5">
    <source>
        <dbReference type="SAM" id="MobiDB-lite"/>
    </source>
</evidence>
<reference evidence="7" key="1">
    <citation type="journal article" date="2014" name="Microbiology">
        <title>A 2,4-dichlorophenoxyacetic acid degradation plasmid pM7012 discloses distribution of an unclassified megaplasmid group across bacterial species.</title>
        <authorList>
            <person name="Sakai Y."/>
            <person name="Ogawa N."/>
            <person name="Shimomura Y."/>
            <person name="Fujii T."/>
        </authorList>
    </citation>
    <scope>NUCLEOTIDE SEQUENCE</scope>
    <source>
        <strain evidence="7">M701</strain>
    </source>
</reference>
<dbReference type="GO" id="GO:0009295">
    <property type="term" value="C:nucleoid"/>
    <property type="evidence" value="ECO:0007669"/>
    <property type="project" value="UniProtKB-SubCell"/>
</dbReference>
<dbReference type="PANTHER" id="PTHR38097:SF2">
    <property type="entry name" value="DNA-BINDING PROTEIN STPA"/>
    <property type="match status" value="1"/>
</dbReference>
<keyword evidence="3" id="KW-0963">Cytoplasm</keyword>
<dbReference type="Pfam" id="PF00816">
    <property type="entry name" value="Histone_HNS"/>
    <property type="match status" value="1"/>
</dbReference>
<reference evidence="7" key="2">
    <citation type="submission" date="2024-06" db="EMBL/GenBank/DDBJ databases">
        <authorList>
            <person name="Sakai Y."/>
            <person name="Fujii T."/>
        </authorList>
    </citation>
    <scope>NUCLEOTIDE SEQUENCE</scope>
    <source>
        <strain evidence="7">M701</strain>
        <plasmid evidence="7">pM7012</plasmid>
    </source>
</reference>
<dbReference type="AlphaFoldDB" id="V5YN74"/>
<dbReference type="InterPro" id="IPR027444">
    <property type="entry name" value="H-NS_C_dom"/>
</dbReference>
<evidence type="ECO:0000256" key="4">
    <source>
        <dbReference type="ARBA" id="ARBA00023125"/>
    </source>
</evidence>
<dbReference type="PANTHER" id="PTHR38097">
    <property type="match status" value="1"/>
</dbReference>
<keyword evidence="7" id="KW-0614">Plasmid</keyword>
<organism evidence="7">
    <name type="scientific">Burkholderia sp. M701</name>
    <dbReference type="NCBI Taxonomy" id="326454"/>
    <lineage>
        <taxon>Bacteria</taxon>
        <taxon>Pseudomonadati</taxon>
        <taxon>Pseudomonadota</taxon>
        <taxon>Betaproteobacteria</taxon>
        <taxon>Burkholderiales</taxon>
        <taxon>Burkholderiaceae</taxon>
        <taxon>Burkholderia</taxon>
    </lineage>
</organism>
<feature type="region of interest" description="Disordered" evidence="5">
    <location>
        <begin position="54"/>
        <end position="81"/>
    </location>
</feature>
<proteinExistence type="inferred from homology"/>
<dbReference type="SMART" id="SM00528">
    <property type="entry name" value="HNS"/>
    <property type="match status" value="1"/>
</dbReference>
<sequence>MSAMSYKELVAERDRLAALAEEARVAESAEAIEKVRTIMAEYNLTVDDIIGKKRKGRKTGPAPIKYRNPETGQTWSGRGRQPAWLGKRPQKFLVDGA</sequence>
<feature type="domain" description="DNA-binding protein H-NS-like C-terminal" evidence="6">
    <location>
        <begin position="54"/>
        <end position="94"/>
    </location>
</feature>
<geneLocation type="plasmid" evidence="7">
    <name>pM7012</name>
</geneLocation>
<dbReference type="Gene3D" id="4.10.430.30">
    <property type="match status" value="1"/>
</dbReference>
<evidence type="ECO:0000256" key="1">
    <source>
        <dbReference type="ARBA" id="ARBA00004453"/>
    </source>
</evidence>
<evidence type="ECO:0000256" key="2">
    <source>
        <dbReference type="ARBA" id="ARBA00010610"/>
    </source>
</evidence>
<dbReference type="GO" id="GO:0003677">
    <property type="term" value="F:DNA binding"/>
    <property type="evidence" value="ECO:0007669"/>
    <property type="project" value="UniProtKB-KW"/>
</dbReference>
<dbReference type="EMBL" id="AB853026">
    <property type="protein sequence ID" value="BAO19020.1"/>
    <property type="molecule type" value="Genomic_DNA"/>
</dbReference>
<evidence type="ECO:0000256" key="3">
    <source>
        <dbReference type="ARBA" id="ARBA00022490"/>
    </source>
</evidence>
<name>V5YN74_9BURK</name>
<evidence type="ECO:0000259" key="6">
    <source>
        <dbReference type="SMART" id="SM00528"/>
    </source>
</evidence>
<accession>V5YN74</accession>
<dbReference type="SUPFAM" id="SSF81273">
    <property type="entry name" value="H-NS histone-like proteins"/>
    <property type="match status" value="1"/>
</dbReference>
<comment type="subcellular location">
    <subcellularLocation>
        <location evidence="1">Cytoplasm</location>
        <location evidence="1">Nucleoid</location>
    </subcellularLocation>
</comment>
<evidence type="ECO:0000313" key="7">
    <source>
        <dbReference type="EMBL" id="BAO19020.1"/>
    </source>
</evidence>
<comment type="similarity">
    <text evidence="2">Belongs to the histone-like protein H-NS family.</text>
</comment>
<protein>
    <submittedName>
        <fullName evidence="7">H-NS histon-like DNA-binding protein</fullName>
    </submittedName>
</protein>
<keyword evidence="4 7" id="KW-0238">DNA-binding</keyword>